<dbReference type="EMBL" id="LR862146">
    <property type="protein sequence ID" value="CAD1827223.1"/>
    <property type="molecule type" value="Genomic_DNA"/>
</dbReference>
<dbReference type="InterPro" id="IPR029063">
    <property type="entry name" value="SAM-dependent_MTases_sf"/>
</dbReference>
<sequence>MRAAEAHCTVGGGGETSYATNCRVQEKAIVETKAIVEEVVGEIYRTLLPKSMVAADLGCSSGPNALLVASEVIETVADQCRKAGCPLPDLQFFLNDLRQTILTTFFDLSSGLSRKWIRRNSFLTTSQDCPALSMAGFFRLKASTSFTLHIVSCGSDRFLKDLRAKQAQY</sequence>
<protein>
    <recommendedName>
        <fullName evidence="2">Jasmonate O-methyltransferase</fullName>
    </recommendedName>
</protein>
<evidence type="ECO:0000313" key="1">
    <source>
        <dbReference type="EMBL" id="CAD1827223.1"/>
    </source>
</evidence>
<dbReference type="Pfam" id="PF03492">
    <property type="entry name" value="Methyltransf_7"/>
    <property type="match status" value="1"/>
</dbReference>
<dbReference type="AlphaFoldDB" id="A0A6V7P8U3"/>
<dbReference type="InterPro" id="IPR005299">
    <property type="entry name" value="MeTrfase_7"/>
</dbReference>
<name>A0A6V7P8U3_ANACO</name>
<dbReference type="SUPFAM" id="SSF53335">
    <property type="entry name" value="S-adenosyl-L-methionine-dependent methyltransferases"/>
    <property type="match status" value="1"/>
</dbReference>
<evidence type="ECO:0008006" key="2">
    <source>
        <dbReference type="Google" id="ProtNLM"/>
    </source>
</evidence>
<dbReference type="Gene3D" id="3.40.50.150">
    <property type="entry name" value="Vaccinia Virus protein VP39"/>
    <property type="match status" value="1"/>
</dbReference>
<reference evidence="1" key="1">
    <citation type="submission" date="2020-07" db="EMBL/GenBank/DDBJ databases">
        <authorList>
            <person name="Lin J."/>
        </authorList>
    </citation>
    <scope>NUCLEOTIDE SEQUENCE</scope>
</reference>
<proteinExistence type="predicted"/>
<dbReference type="GO" id="GO:0008168">
    <property type="term" value="F:methyltransferase activity"/>
    <property type="evidence" value="ECO:0007669"/>
    <property type="project" value="InterPro"/>
</dbReference>
<gene>
    <name evidence="1" type="ORF">CB5_LOCUS10434</name>
</gene>
<dbReference type="PANTHER" id="PTHR31009">
    <property type="entry name" value="S-ADENOSYL-L-METHIONINE:CARBOXYL METHYLTRANSFERASE FAMILY PROTEIN"/>
    <property type="match status" value="1"/>
</dbReference>
<organism evidence="1">
    <name type="scientific">Ananas comosus var. bracteatus</name>
    <name type="common">red pineapple</name>
    <dbReference type="NCBI Taxonomy" id="296719"/>
    <lineage>
        <taxon>Eukaryota</taxon>
        <taxon>Viridiplantae</taxon>
        <taxon>Streptophyta</taxon>
        <taxon>Embryophyta</taxon>
        <taxon>Tracheophyta</taxon>
        <taxon>Spermatophyta</taxon>
        <taxon>Magnoliopsida</taxon>
        <taxon>Liliopsida</taxon>
        <taxon>Poales</taxon>
        <taxon>Bromeliaceae</taxon>
        <taxon>Bromelioideae</taxon>
        <taxon>Ananas</taxon>
    </lineage>
</organism>
<accession>A0A6V7P8U3</accession>